<dbReference type="GO" id="GO:0003677">
    <property type="term" value="F:DNA binding"/>
    <property type="evidence" value="ECO:0007669"/>
    <property type="project" value="UniProtKB-KW"/>
</dbReference>
<dbReference type="Gene3D" id="6.10.250.690">
    <property type="match status" value="1"/>
</dbReference>
<evidence type="ECO:0000259" key="6">
    <source>
        <dbReference type="PROSITE" id="PS50110"/>
    </source>
</evidence>
<dbReference type="CDD" id="cd17574">
    <property type="entry name" value="REC_OmpR"/>
    <property type="match status" value="1"/>
</dbReference>
<dbReference type="EMBL" id="BMDQ01000001">
    <property type="protein sequence ID" value="GGI55804.1"/>
    <property type="molecule type" value="Genomic_DNA"/>
</dbReference>
<dbReference type="Proteomes" id="UP000624701">
    <property type="component" value="Unassembled WGS sequence"/>
</dbReference>
<keyword evidence="3 5" id="KW-0238">DNA-binding</keyword>
<proteinExistence type="predicted"/>
<keyword evidence="1 4" id="KW-0597">Phosphoprotein</keyword>
<evidence type="ECO:0000256" key="4">
    <source>
        <dbReference type="PROSITE-ProRule" id="PRU00169"/>
    </source>
</evidence>
<dbReference type="PANTHER" id="PTHR48111">
    <property type="entry name" value="REGULATOR OF RPOS"/>
    <property type="match status" value="1"/>
</dbReference>
<evidence type="ECO:0000256" key="2">
    <source>
        <dbReference type="ARBA" id="ARBA00023012"/>
    </source>
</evidence>
<feature type="DNA-binding region" description="OmpR/PhoB-type" evidence="5">
    <location>
        <begin position="129"/>
        <end position="227"/>
    </location>
</feature>
<evidence type="ECO:0000313" key="8">
    <source>
        <dbReference type="EMBL" id="GGI55804.1"/>
    </source>
</evidence>
<dbReference type="CDD" id="cd00383">
    <property type="entry name" value="trans_reg_C"/>
    <property type="match status" value="1"/>
</dbReference>
<organism evidence="8 9">
    <name type="scientific">Winogradskyella haliclonae</name>
    <dbReference type="NCBI Taxonomy" id="2048558"/>
    <lineage>
        <taxon>Bacteria</taxon>
        <taxon>Pseudomonadati</taxon>
        <taxon>Bacteroidota</taxon>
        <taxon>Flavobacteriia</taxon>
        <taxon>Flavobacteriales</taxon>
        <taxon>Flavobacteriaceae</taxon>
        <taxon>Winogradskyella</taxon>
    </lineage>
</organism>
<dbReference type="PROSITE" id="PS50110">
    <property type="entry name" value="RESPONSE_REGULATORY"/>
    <property type="match status" value="1"/>
</dbReference>
<evidence type="ECO:0000256" key="1">
    <source>
        <dbReference type="ARBA" id="ARBA00022553"/>
    </source>
</evidence>
<feature type="modified residue" description="4-aspartylphosphate" evidence="4">
    <location>
        <position position="55"/>
    </location>
</feature>
<dbReference type="SMART" id="SM00448">
    <property type="entry name" value="REC"/>
    <property type="match status" value="1"/>
</dbReference>
<evidence type="ECO:0000259" key="7">
    <source>
        <dbReference type="PROSITE" id="PS51755"/>
    </source>
</evidence>
<evidence type="ECO:0000256" key="3">
    <source>
        <dbReference type="ARBA" id="ARBA00023125"/>
    </source>
</evidence>
<dbReference type="SMART" id="SM00862">
    <property type="entry name" value="Trans_reg_C"/>
    <property type="match status" value="1"/>
</dbReference>
<dbReference type="SUPFAM" id="SSF46894">
    <property type="entry name" value="C-terminal effector domain of the bipartite response regulators"/>
    <property type="match status" value="1"/>
</dbReference>
<dbReference type="RefSeq" id="WP_188372748.1">
    <property type="nucleotide sequence ID" value="NZ_BMDQ01000001.1"/>
</dbReference>
<dbReference type="PANTHER" id="PTHR48111:SF40">
    <property type="entry name" value="PHOSPHATE REGULON TRANSCRIPTIONAL REGULATORY PROTEIN PHOB"/>
    <property type="match status" value="1"/>
</dbReference>
<dbReference type="Pfam" id="PF00072">
    <property type="entry name" value="Response_reg"/>
    <property type="match status" value="1"/>
</dbReference>
<dbReference type="InterPro" id="IPR036388">
    <property type="entry name" value="WH-like_DNA-bd_sf"/>
</dbReference>
<dbReference type="Pfam" id="PF00486">
    <property type="entry name" value="Trans_reg_C"/>
    <property type="match status" value="1"/>
</dbReference>
<dbReference type="Gene3D" id="1.10.10.10">
    <property type="entry name" value="Winged helix-like DNA-binding domain superfamily/Winged helix DNA-binding domain"/>
    <property type="match status" value="1"/>
</dbReference>
<dbReference type="Gene3D" id="3.40.50.2300">
    <property type="match status" value="1"/>
</dbReference>
<dbReference type="InterPro" id="IPR001867">
    <property type="entry name" value="OmpR/PhoB-type_DNA-bd"/>
</dbReference>
<keyword evidence="9" id="KW-1185">Reference proteome</keyword>
<protein>
    <submittedName>
        <fullName evidence="8">DNA-binding response regulator</fullName>
    </submittedName>
</protein>
<dbReference type="PROSITE" id="PS51755">
    <property type="entry name" value="OMPR_PHOB"/>
    <property type="match status" value="1"/>
</dbReference>
<name>A0ABQ2BTJ5_9FLAO</name>
<feature type="domain" description="Response regulatory" evidence="6">
    <location>
        <begin position="6"/>
        <end position="120"/>
    </location>
</feature>
<keyword evidence="2" id="KW-0902">Two-component regulatory system</keyword>
<dbReference type="InterPro" id="IPR001789">
    <property type="entry name" value="Sig_transdc_resp-reg_receiver"/>
</dbReference>
<dbReference type="InterPro" id="IPR011006">
    <property type="entry name" value="CheY-like_superfamily"/>
</dbReference>
<dbReference type="InterPro" id="IPR039420">
    <property type="entry name" value="WalR-like"/>
</dbReference>
<comment type="caution">
    <text evidence="8">The sequence shown here is derived from an EMBL/GenBank/DDBJ whole genome shotgun (WGS) entry which is preliminary data.</text>
</comment>
<evidence type="ECO:0000256" key="5">
    <source>
        <dbReference type="PROSITE-ProRule" id="PRU01091"/>
    </source>
</evidence>
<gene>
    <name evidence="8" type="ORF">GCM10011444_01130</name>
</gene>
<reference evidence="9" key="1">
    <citation type="journal article" date="2019" name="Int. J. Syst. Evol. Microbiol.">
        <title>The Global Catalogue of Microorganisms (GCM) 10K type strain sequencing project: providing services to taxonomists for standard genome sequencing and annotation.</title>
        <authorList>
            <consortium name="The Broad Institute Genomics Platform"/>
            <consortium name="The Broad Institute Genome Sequencing Center for Infectious Disease"/>
            <person name="Wu L."/>
            <person name="Ma J."/>
        </authorList>
    </citation>
    <scope>NUCLEOTIDE SEQUENCE [LARGE SCALE GENOMIC DNA]</scope>
    <source>
        <strain evidence="9">CCM 8681</strain>
    </source>
</reference>
<dbReference type="SUPFAM" id="SSF52172">
    <property type="entry name" value="CheY-like"/>
    <property type="match status" value="1"/>
</dbReference>
<accession>A0ABQ2BTJ5</accession>
<evidence type="ECO:0000313" key="9">
    <source>
        <dbReference type="Proteomes" id="UP000624701"/>
    </source>
</evidence>
<sequence length="227" mass="26156">MADPIKILLAEDEAALGQIIKESLETRDFEVLLCEDGDKAFKTYKTESPEILVLDVMMPKKDGFTLAKDVRKIDDTIPIIFLTAKSQTQDVVEGFTIGGNDYLKKPFSMEELIVRIHNLINRTKLQKTADVLTIGDYTFDFPKQLLTYKSEETLQLTHREAHLLFHLIKNKNKVLDRSLILNKLWGTDDFFSARSMDVFISKLRKKLKQDDRIQILNVRGFGYKLTV</sequence>
<feature type="domain" description="OmpR/PhoB-type" evidence="7">
    <location>
        <begin position="129"/>
        <end position="227"/>
    </location>
</feature>
<dbReference type="InterPro" id="IPR016032">
    <property type="entry name" value="Sig_transdc_resp-reg_C-effctor"/>
</dbReference>